<evidence type="ECO:0000256" key="2">
    <source>
        <dbReference type="ARBA" id="ARBA00022692"/>
    </source>
</evidence>
<comment type="subcellular location">
    <subcellularLocation>
        <location evidence="1">Endomembrane system</location>
        <topology evidence="1">Multi-pass membrane protein</topology>
    </subcellularLocation>
</comment>
<evidence type="ECO:0000256" key="3">
    <source>
        <dbReference type="ARBA" id="ARBA00022989"/>
    </source>
</evidence>
<evidence type="ECO:0000313" key="7">
    <source>
        <dbReference type="Proteomes" id="UP000622687"/>
    </source>
</evidence>
<keyword evidence="7" id="KW-1185">Reference proteome</keyword>
<keyword evidence="4 5" id="KW-0472">Membrane</keyword>
<gene>
    <name evidence="6" type="ORF">I6U51_17740</name>
</gene>
<dbReference type="EMBL" id="JAEEGB010000026">
    <property type="protein sequence ID" value="MBI6874519.1"/>
    <property type="molecule type" value="Genomic_DNA"/>
</dbReference>
<proteinExistence type="predicted"/>
<keyword evidence="3 5" id="KW-1133">Transmembrane helix</keyword>
<feature type="transmembrane region" description="Helical" evidence="5">
    <location>
        <begin position="77"/>
        <end position="97"/>
    </location>
</feature>
<reference evidence="6" key="1">
    <citation type="submission" date="2020-12" db="EMBL/GenBank/DDBJ databases">
        <title>Clostridium thailandense sp. nov., a novel acetogenic bacterium isolated from peat land soil in Thailand.</title>
        <authorList>
            <person name="Chaikitkaew S."/>
            <person name="Birkeland N.K."/>
        </authorList>
    </citation>
    <scope>NUCLEOTIDE SEQUENCE</scope>
    <source>
        <strain evidence="6">DSM 17425</strain>
    </source>
</reference>
<sequence length="191" mass="22097">MSGVTIAIYIWSAFWIYWILSAINTRSKVKKESSGQKETQRAIHLTFVVIAFIITFFQFRNIFLWNEIIPHTPPVEYIGVIILVLSLLFAIWARVVLGKNWSGAIQKVEGQRLVCNGPYKYIRNPIYTGIVCGFFGTFITFGTIASLVGFIIILFIYIIKISKEQKFLIEEFGEEYKKYITKSWALIPFVF</sequence>
<dbReference type="RefSeq" id="WP_211143891.1">
    <property type="nucleotide sequence ID" value="NZ_JAEEGB010000026.1"/>
</dbReference>
<evidence type="ECO:0000256" key="1">
    <source>
        <dbReference type="ARBA" id="ARBA00004127"/>
    </source>
</evidence>
<feature type="transmembrane region" description="Helical" evidence="5">
    <location>
        <begin position="6"/>
        <end position="23"/>
    </location>
</feature>
<evidence type="ECO:0000313" key="6">
    <source>
        <dbReference type="EMBL" id="MBI6874519.1"/>
    </source>
</evidence>
<dbReference type="Proteomes" id="UP000622687">
    <property type="component" value="Unassembled WGS sequence"/>
</dbReference>
<dbReference type="GO" id="GO:0012505">
    <property type="term" value="C:endomembrane system"/>
    <property type="evidence" value="ECO:0007669"/>
    <property type="project" value="UniProtKB-SubCell"/>
</dbReference>
<dbReference type="InterPro" id="IPR007318">
    <property type="entry name" value="Phopholipid_MeTrfase"/>
</dbReference>
<keyword evidence="2 5" id="KW-0812">Transmembrane</keyword>
<dbReference type="PANTHER" id="PTHR12714:SF9">
    <property type="entry name" value="PROTEIN-S-ISOPRENYLCYSTEINE O-METHYLTRANSFERASE"/>
    <property type="match status" value="1"/>
</dbReference>
<comment type="caution">
    <text evidence="6">The sequence shown here is derived from an EMBL/GenBank/DDBJ whole genome shotgun (WGS) entry which is preliminary data.</text>
</comment>
<organism evidence="6 7">
    <name type="scientific">Clostridium aciditolerans</name>
    <dbReference type="NCBI Taxonomy" id="339861"/>
    <lineage>
        <taxon>Bacteria</taxon>
        <taxon>Bacillati</taxon>
        <taxon>Bacillota</taxon>
        <taxon>Clostridia</taxon>
        <taxon>Eubacteriales</taxon>
        <taxon>Clostridiaceae</taxon>
        <taxon>Clostridium</taxon>
    </lineage>
</organism>
<protein>
    <submittedName>
        <fullName evidence="6">Isoprenylcysteine carboxylmethyltransferase family protein</fullName>
    </submittedName>
</protein>
<evidence type="ECO:0000256" key="5">
    <source>
        <dbReference type="SAM" id="Phobius"/>
    </source>
</evidence>
<dbReference type="GO" id="GO:0016740">
    <property type="term" value="F:transferase activity"/>
    <property type="evidence" value="ECO:0007669"/>
    <property type="project" value="UniProtKB-ARBA"/>
</dbReference>
<feature type="transmembrane region" description="Helical" evidence="5">
    <location>
        <begin position="126"/>
        <end position="159"/>
    </location>
</feature>
<dbReference type="PANTHER" id="PTHR12714">
    <property type="entry name" value="PROTEIN-S ISOPRENYLCYSTEINE O-METHYLTRANSFERASE"/>
    <property type="match status" value="1"/>
</dbReference>
<dbReference type="AlphaFoldDB" id="A0A934HYR7"/>
<dbReference type="Gene3D" id="1.20.120.1630">
    <property type="match status" value="1"/>
</dbReference>
<evidence type="ECO:0000256" key="4">
    <source>
        <dbReference type="ARBA" id="ARBA00023136"/>
    </source>
</evidence>
<name>A0A934HYR7_9CLOT</name>
<feature type="transmembrane region" description="Helical" evidence="5">
    <location>
        <begin position="43"/>
        <end position="65"/>
    </location>
</feature>
<dbReference type="Pfam" id="PF04191">
    <property type="entry name" value="PEMT"/>
    <property type="match status" value="1"/>
</dbReference>
<accession>A0A934HYR7</accession>